<feature type="region of interest" description="Disordered" evidence="1">
    <location>
        <begin position="1"/>
        <end position="20"/>
    </location>
</feature>
<proteinExistence type="predicted"/>
<dbReference type="RefSeq" id="XP_007416516.1">
    <property type="nucleotide sequence ID" value="XM_007416454.1"/>
</dbReference>
<evidence type="ECO:0000256" key="2">
    <source>
        <dbReference type="SAM" id="Phobius"/>
    </source>
</evidence>
<name>F4S562_MELLP</name>
<dbReference type="GeneID" id="18924548"/>
<dbReference type="EMBL" id="GL883150">
    <property type="protein sequence ID" value="EGG00113.1"/>
    <property type="molecule type" value="Genomic_DNA"/>
</dbReference>
<dbReference type="Proteomes" id="UP000001072">
    <property type="component" value="Unassembled WGS sequence"/>
</dbReference>
<dbReference type="OrthoDB" id="294251at2759"/>
<sequence length="205" mass="23762">MDTFSKLSSEDQATDHHVSKVHSDLEQVGVQADGFVEGIKHTIEYRPCRQHFSDHQSQRKQNLCVAENRVESRRILKFNEISVAVSSDSISNTILYKLDGQWSNQSNQFGRFCYEAVRDRWKRADDQLIERYTTQITNDQDPQIDLDVQNEIYGHILLNHVMVVIKNSLLQFIHTFGMYCGTCGYCRHYIIAMILIISLHLAILL</sequence>
<keyword evidence="4" id="KW-1185">Reference proteome</keyword>
<dbReference type="InParanoid" id="F4S562"/>
<keyword evidence="2" id="KW-1133">Transmembrane helix</keyword>
<reference evidence="4" key="1">
    <citation type="journal article" date="2011" name="Proc. Natl. Acad. Sci. U.S.A.">
        <title>Obligate biotrophy features unraveled by the genomic analysis of rust fungi.</title>
        <authorList>
            <person name="Duplessis S."/>
            <person name="Cuomo C.A."/>
            <person name="Lin Y.-C."/>
            <person name="Aerts A."/>
            <person name="Tisserant E."/>
            <person name="Veneault-Fourrey C."/>
            <person name="Joly D.L."/>
            <person name="Hacquard S."/>
            <person name="Amselem J."/>
            <person name="Cantarel B.L."/>
            <person name="Chiu R."/>
            <person name="Coutinho P.M."/>
            <person name="Feau N."/>
            <person name="Field M."/>
            <person name="Frey P."/>
            <person name="Gelhaye E."/>
            <person name="Goldberg J."/>
            <person name="Grabherr M.G."/>
            <person name="Kodira C.D."/>
            <person name="Kohler A."/>
            <person name="Kuees U."/>
            <person name="Lindquist E.A."/>
            <person name="Lucas S.M."/>
            <person name="Mago R."/>
            <person name="Mauceli E."/>
            <person name="Morin E."/>
            <person name="Murat C."/>
            <person name="Pangilinan J.L."/>
            <person name="Park R."/>
            <person name="Pearson M."/>
            <person name="Quesneville H."/>
            <person name="Rouhier N."/>
            <person name="Sakthikumar S."/>
            <person name="Salamov A.A."/>
            <person name="Schmutz J."/>
            <person name="Selles B."/>
            <person name="Shapiro H."/>
            <person name="Tanguay P."/>
            <person name="Tuskan G.A."/>
            <person name="Henrissat B."/>
            <person name="Van de Peer Y."/>
            <person name="Rouze P."/>
            <person name="Ellis J.G."/>
            <person name="Dodds P.N."/>
            <person name="Schein J.E."/>
            <person name="Zhong S."/>
            <person name="Hamelin R.C."/>
            <person name="Grigoriev I.V."/>
            <person name="Szabo L.J."/>
            <person name="Martin F."/>
        </authorList>
    </citation>
    <scope>NUCLEOTIDE SEQUENCE [LARGE SCALE GENOMIC DNA]</scope>
    <source>
        <strain evidence="4">98AG31 / pathotype 3-4-7</strain>
    </source>
</reference>
<gene>
    <name evidence="3" type="ORF">MELLADRAFT_112032</name>
</gene>
<feature type="transmembrane region" description="Helical" evidence="2">
    <location>
        <begin position="188"/>
        <end position="204"/>
    </location>
</feature>
<keyword evidence="2" id="KW-0812">Transmembrane</keyword>
<feature type="compositionally biased region" description="Polar residues" evidence="1">
    <location>
        <begin position="1"/>
        <end position="11"/>
    </location>
</feature>
<protein>
    <submittedName>
        <fullName evidence="3">Uncharacterized protein</fullName>
    </submittedName>
</protein>
<dbReference type="HOGENOM" id="CLU_1337781_0_0_1"/>
<evidence type="ECO:0000313" key="3">
    <source>
        <dbReference type="EMBL" id="EGG00113.1"/>
    </source>
</evidence>
<keyword evidence="2" id="KW-0472">Membrane</keyword>
<dbReference type="VEuPathDB" id="FungiDB:MELLADRAFT_112032"/>
<dbReference type="KEGG" id="mlr:MELLADRAFT_112032"/>
<evidence type="ECO:0000313" key="4">
    <source>
        <dbReference type="Proteomes" id="UP000001072"/>
    </source>
</evidence>
<accession>F4S562</accession>
<dbReference type="AlphaFoldDB" id="F4S562"/>
<organism evidence="4">
    <name type="scientific">Melampsora larici-populina (strain 98AG31 / pathotype 3-4-7)</name>
    <name type="common">Poplar leaf rust fungus</name>
    <dbReference type="NCBI Taxonomy" id="747676"/>
    <lineage>
        <taxon>Eukaryota</taxon>
        <taxon>Fungi</taxon>
        <taxon>Dikarya</taxon>
        <taxon>Basidiomycota</taxon>
        <taxon>Pucciniomycotina</taxon>
        <taxon>Pucciniomycetes</taxon>
        <taxon>Pucciniales</taxon>
        <taxon>Melampsoraceae</taxon>
        <taxon>Melampsora</taxon>
    </lineage>
</organism>
<evidence type="ECO:0000256" key="1">
    <source>
        <dbReference type="SAM" id="MobiDB-lite"/>
    </source>
</evidence>